<dbReference type="KEGG" id="gpo:GPOL_174p00420"/>
<dbReference type="SUPFAM" id="SSF52218">
    <property type="entry name" value="Flavoproteins"/>
    <property type="match status" value="1"/>
</dbReference>
<keyword evidence="2" id="KW-1185">Reference proteome</keyword>
<reference evidence="1 2" key="1">
    <citation type="journal article" date="2012" name="Appl. Environ. Microbiol.">
        <title>Involvement of two latex-clearing proteins during rubber degradation and insights into the subsequent degradation pathway revealed by the genome sequence of Gordonia polyisoprenivorans strain VH2.</title>
        <authorList>
            <person name="Hiessl S."/>
            <person name="Schuldes J."/>
            <person name="Thurmer A."/>
            <person name="Halbsguth T."/>
            <person name="Broker D."/>
            <person name="Angelov A."/>
            <person name="Liebl W."/>
            <person name="Daniel R."/>
            <person name="Steinbuchel A."/>
        </authorList>
    </citation>
    <scope>NUCLEOTIDE SEQUENCE [LARGE SCALE GENOMIC DNA]</scope>
    <source>
        <strain evidence="2">DSM 44266 / VH2</strain>
        <plasmid evidence="1 2">p174</plasmid>
    </source>
</reference>
<dbReference type="RefSeq" id="WP_014362154.1">
    <property type="nucleotide sequence ID" value="NC_016907.1"/>
</dbReference>
<dbReference type="EMBL" id="CP003120">
    <property type="protein sequence ID" value="AFA76061.1"/>
    <property type="molecule type" value="Genomic_DNA"/>
</dbReference>
<dbReference type="InterPro" id="IPR029039">
    <property type="entry name" value="Flavoprotein-like_sf"/>
</dbReference>
<sequence>MGAVISDVLHARSLTPQEVGAAELADADLVGFGSGIYFMRFDQALLDCVSRLPDMAGKRAFVFGTSGLVGSGPKVSR</sequence>
<geneLocation type="plasmid" evidence="1 2">
    <name>p174</name>
</geneLocation>
<name>H6N516_GORPV</name>
<proteinExistence type="predicted"/>
<evidence type="ECO:0000313" key="2">
    <source>
        <dbReference type="Proteomes" id="UP000009154"/>
    </source>
</evidence>
<evidence type="ECO:0000313" key="1">
    <source>
        <dbReference type="EMBL" id="AFA76061.1"/>
    </source>
</evidence>
<keyword evidence="1" id="KW-0614">Plasmid</keyword>
<dbReference type="HOGENOM" id="CLU_2633106_0_0_11"/>
<dbReference type="Proteomes" id="UP000009154">
    <property type="component" value="Plasmid p174"/>
</dbReference>
<gene>
    <name evidence="1" type="ordered locus">GPOL_174p00420</name>
</gene>
<protein>
    <submittedName>
        <fullName evidence="1">Putative flavodoxin</fullName>
    </submittedName>
</protein>
<dbReference type="Gene3D" id="3.40.50.360">
    <property type="match status" value="1"/>
</dbReference>
<dbReference type="GeneID" id="90162034"/>
<accession>H6N516</accession>
<dbReference type="AlphaFoldDB" id="H6N516"/>
<dbReference type="eggNOG" id="COG0716">
    <property type="taxonomic scope" value="Bacteria"/>
</dbReference>
<organism evidence="1 2">
    <name type="scientific">Gordonia polyisoprenivorans (strain DSM 44266 / VH2)</name>
    <dbReference type="NCBI Taxonomy" id="1112204"/>
    <lineage>
        <taxon>Bacteria</taxon>
        <taxon>Bacillati</taxon>
        <taxon>Actinomycetota</taxon>
        <taxon>Actinomycetes</taxon>
        <taxon>Mycobacteriales</taxon>
        <taxon>Gordoniaceae</taxon>
        <taxon>Gordonia</taxon>
    </lineage>
</organism>